<feature type="region of interest" description="Disordered" evidence="1">
    <location>
        <begin position="129"/>
        <end position="191"/>
    </location>
</feature>
<feature type="region of interest" description="Disordered" evidence="1">
    <location>
        <begin position="302"/>
        <end position="324"/>
    </location>
</feature>
<evidence type="ECO:0000313" key="3">
    <source>
        <dbReference type="Proteomes" id="UP000016922"/>
    </source>
</evidence>
<reference evidence="2 3" key="1">
    <citation type="journal article" date="2013" name="BMC Genomics">
        <title>Genomics-driven discovery of the pneumocandin biosynthetic gene cluster in the fungus Glarea lozoyensis.</title>
        <authorList>
            <person name="Chen L."/>
            <person name="Yue Q."/>
            <person name="Zhang X."/>
            <person name="Xiang M."/>
            <person name="Wang C."/>
            <person name="Li S."/>
            <person name="Che Y."/>
            <person name="Ortiz-Lopez F.J."/>
            <person name="Bills G.F."/>
            <person name="Liu X."/>
            <person name="An Z."/>
        </authorList>
    </citation>
    <scope>NUCLEOTIDE SEQUENCE [LARGE SCALE GENOMIC DNA]</scope>
    <source>
        <strain evidence="3">ATCC 20868 / MF5171</strain>
    </source>
</reference>
<feature type="region of interest" description="Disordered" evidence="1">
    <location>
        <begin position="1"/>
        <end position="24"/>
    </location>
</feature>
<dbReference type="HOGENOM" id="CLU_509036_0_0_1"/>
<gene>
    <name evidence="2" type="ORF">GLAREA_03667</name>
</gene>
<evidence type="ECO:0000313" key="2">
    <source>
        <dbReference type="EMBL" id="EPE30700.1"/>
    </source>
</evidence>
<dbReference type="EMBL" id="KE145363">
    <property type="protein sequence ID" value="EPE30700.1"/>
    <property type="molecule type" value="Genomic_DNA"/>
</dbReference>
<keyword evidence="3" id="KW-1185">Reference proteome</keyword>
<feature type="compositionally biased region" description="Basic and acidic residues" evidence="1">
    <location>
        <begin position="501"/>
        <end position="521"/>
    </location>
</feature>
<feature type="compositionally biased region" description="Low complexity" evidence="1">
    <location>
        <begin position="13"/>
        <end position="22"/>
    </location>
</feature>
<accession>S3CYN5</accession>
<dbReference type="Proteomes" id="UP000016922">
    <property type="component" value="Unassembled WGS sequence"/>
</dbReference>
<feature type="region of interest" description="Disordered" evidence="1">
    <location>
        <begin position="501"/>
        <end position="535"/>
    </location>
</feature>
<feature type="compositionally biased region" description="Basic and acidic residues" evidence="1">
    <location>
        <begin position="131"/>
        <end position="141"/>
    </location>
</feature>
<dbReference type="GeneID" id="19462722"/>
<dbReference type="RefSeq" id="XP_008082111.1">
    <property type="nucleotide sequence ID" value="XM_008083920.1"/>
</dbReference>
<protein>
    <submittedName>
        <fullName evidence="2">Uncharacterized protein</fullName>
    </submittedName>
</protein>
<name>S3CYN5_GLAL2</name>
<organism evidence="2 3">
    <name type="scientific">Glarea lozoyensis (strain ATCC 20868 / MF5171)</name>
    <dbReference type="NCBI Taxonomy" id="1116229"/>
    <lineage>
        <taxon>Eukaryota</taxon>
        <taxon>Fungi</taxon>
        <taxon>Dikarya</taxon>
        <taxon>Ascomycota</taxon>
        <taxon>Pezizomycotina</taxon>
        <taxon>Leotiomycetes</taxon>
        <taxon>Helotiales</taxon>
        <taxon>Helotiaceae</taxon>
        <taxon>Glarea</taxon>
    </lineage>
</organism>
<evidence type="ECO:0000256" key="1">
    <source>
        <dbReference type="SAM" id="MobiDB-lite"/>
    </source>
</evidence>
<dbReference type="AlphaFoldDB" id="S3CYN5"/>
<dbReference type="KEGG" id="glz:GLAREA_03667"/>
<feature type="compositionally biased region" description="Basic residues" evidence="1">
    <location>
        <begin position="522"/>
        <end position="535"/>
    </location>
</feature>
<sequence>MVSAMNEMQCIRSSSMSKPSTSAPGFSDLMGNRQEMTMDMSNQYASGEQSLVDDYPTMDSSWTRKFYIQTSANNVTTGDIFDENLSYSENLSPNYHTQFDIQSSFLNQTRLSTATTPADVPDSEIEEEIWGDSREEHRDMSWKSAPKIPMSGSPPVRPQMSKSALRYPTEGDSDAESHSELGSPQPFQHVGKYNDFQATGRASSTSQGRDRDGYLMSNYIFHNPTNSFHSRIPVPVEGEPANIHEKSGISIRIKEGELFQVRRNYQMTKDPDVFRKVYLAFSEYKQLMILRGKPERISEWPKYKQKPFPGTQRNLSKEGDITGTESSLFSRHATALNPLEDGNVDTSGLTLNSPIFDDAYSTDGEYSDTSMSSDDEDSFSLPPLPTRGSKGTIPYNKRFDHGQIQAHLTEKEMCIIRKGYAPDNLLALSCFRKPQSPSLINSLAGQRNNPEVTDIRRTRITQAEWTKLQEIRGYPNVVYDDEYKGSISKADRDRGNFHLEQHLERLRHGDRSRNRRSSKEKLRMRRSKRRSRSSQ</sequence>
<feature type="region of interest" description="Disordered" evidence="1">
    <location>
        <begin position="362"/>
        <end position="396"/>
    </location>
</feature>
<proteinExistence type="predicted"/>